<dbReference type="Pfam" id="PF12833">
    <property type="entry name" value="HTH_18"/>
    <property type="match status" value="1"/>
</dbReference>
<keyword evidence="4" id="KW-1133">Transmembrane helix</keyword>
<feature type="domain" description="HTH araC/xylS-type" evidence="5">
    <location>
        <begin position="114"/>
        <end position="226"/>
    </location>
</feature>
<keyword evidence="3" id="KW-0804">Transcription</keyword>
<reference evidence="6 7" key="1">
    <citation type="submission" date="2022-10" db="EMBL/GenBank/DDBJ databases">
        <title>Kaistella sp. BT-6-1-3.</title>
        <authorList>
            <person name="Ai J."/>
            <person name="Deng Z."/>
        </authorList>
    </citation>
    <scope>NUCLEOTIDE SEQUENCE [LARGE SCALE GENOMIC DNA]</scope>
    <source>
        <strain evidence="6 7">BT6-1-3</strain>
    </source>
</reference>
<dbReference type="RefSeq" id="WP_265144570.1">
    <property type="nucleotide sequence ID" value="NZ_JAPCHZ010000005.1"/>
</dbReference>
<accession>A0ABT3JNU8</accession>
<dbReference type="SUPFAM" id="SSF46689">
    <property type="entry name" value="Homeodomain-like"/>
    <property type="match status" value="1"/>
</dbReference>
<dbReference type="EMBL" id="JAPCHZ010000005">
    <property type="protein sequence ID" value="MCW4452445.1"/>
    <property type="molecule type" value="Genomic_DNA"/>
</dbReference>
<evidence type="ECO:0000256" key="1">
    <source>
        <dbReference type="ARBA" id="ARBA00023015"/>
    </source>
</evidence>
<dbReference type="PROSITE" id="PS01124">
    <property type="entry name" value="HTH_ARAC_FAMILY_2"/>
    <property type="match status" value="1"/>
</dbReference>
<sequence>MHDAQHRNHMNDAVYYSEVHRKIENQISADAIYLSSVLNAEGFKYEKGRLTESKRMMTIGLILSLILLALFFYHYYLEKETEKRFQLMLAPSALSGGTLSAVIERRTGKFTLPQEIYDRMHEKMQQFEDRQQYLEAGLTEKILADRLRTNTQYLSAFINISKGVNFRTYLNDLRIRYIAKQLSENPEYLKYNNDGLASKCGMGSRSTFSRHFSKIYDMPPQEYIKKCIKADTEREEEEEK</sequence>
<evidence type="ECO:0000256" key="3">
    <source>
        <dbReference type="ARBA" id="ARBA00023163"/>
    </source>
</evidence>
<evidence type="ECO:0000256" key="4">
    <source>
        <dbReference type="SAM" id="Phobius"/>
    </source>
</evidence>
<keyword evidence="2" id="KW-0238">DNA-binding</keyword>
<name>A0ABT3JNU8_9FLAO</name>
<keyword evidence="1" id="KW-0805">Transcription regulation</keyword>
<dbReference type="PANTHER" id="PTHR43280">
    <property type="entry name" value="ARAC-FAMILY TRANSCRIPTIONAL REGULATOR"/>
    <property type="match status" value="1"/>
</dbReference>
<dbReference type="Proteomes" id="UP001209107">
    <property type="component" value="Unassembled WGS sequence"/>
</dbReference>
<protein>
    <submittedName>
        <fullName evidence="6">AraC family transcriptional regulator</fullName>
    </submittedName>
</protein>
<dbReference type="InterPro" id="IPR018060">
    <property type="entry name" value="HTH_AraC"/>
</dbReference>
<keyword evidence="4" id="KW-0472">Membrane</keyword>
<comment type="caution">
    <text evidence="6">The sequence shown here is derived from an EMBL/GenBank/DDBJ whole genome shotgun (WGS) entry which is preliminary data.</text>
</comment>
<proteinExistence type="predicted"/>
<dbReference type="PANTHER" id="PTHR43280:SF29">
    <property type="entry name" value="ARAC-FAMILY TRANSCRIPTIONAL REGULATOR"/>
    <property type="match status" value="1"/>
</dbReference>
<gene>
    <name evidence="6" type="ORF">OK344_09510</name>
</gene>
<dbReference type="Gene3D" id="1.10.10.60">
    <property type="entry name" value="Homeodomain-like"/>
    <property type="match status" value="1"/>
</dbReference>
<organism evidence="6 7">
    <name type="scientific">Kaistella yananensis</name>
    <dbReference type="NCBI Taxonomy" id="2989820"/>
    <lineage>
        <taxon>Bacteria</taxon>
        <taxon>Pseudomonadati</taxon>
        <taxon>Bacteroidota</taxon>
        <taxon>Flavobacteriia</taxon>
        <taxon>Flavobacteriales</taxon>
        <taxon>Weeksellaceae</taxon>
        <taxon>Chryseobacterium group</taxon>
        <taxon>Kaistella</taxon>
    </lineage>
</organism>
<evidence type="ECO:0000313" key="6">
    <source>
        <dbReference type="EMBL" id="MCW4452445.1"/>
    </source>
</evidence>
<dbReference type="SMART" id="SM00342">
    <property type="entry name" value="HTH_ARAC"/>
    <property type="match status" value="1"/>
</dbReference>
<evidence type="ECO:0000256" key="2">
    <source>
        <dbReference type="ARBA" id="ARBA00023125"/>
    </source>
</evidence>
<keyword evidence="7" id="KW-1185">Reference proteome</keyword>
<keyword evidence="4" id="KW-0812">Transmembrane</keyword>
<evidence type="ECO:0000259" key="5">
    <source>
        <dbReference type="PROSITE" id="PS01124"/>
    </source>
</evidence>
<dbReference type="InterPro" id="IPR009057">
    <property type="entry name" value="Homeodomain-like_sf"/>
</dbReference>
<evidence type="ECO:0000313" key="7">
    <source>
        <dbReference type="Proteomes" id="UP001209107"/>
    </source>
</evidence>
<feature type="transmembrane region" description="Helical" evidence="4">
    <location>
        <begin position="56"/>
        <end position="76"/>
    </location>
</feature>